<accession>A0A7I8KGB0</accession>
<dbReference type="NCBIfam" id="TIGR00756">
    <property type="entry name" value="PPR"/>
    <property type="match status" value="6"/>
</dbReference>
<dbReference type="InterPro" id="IPR046848">
    <property type="entry name" value="E_motif"/>
</dbReference>
<name>A0A7I8KGB0_SPIIN</name>
<dbReference type="PROSITE" id="PS51375">
    <property type="entry name" value="PPR"/>
    <property type="match status" value="7"/>
</dbReference>
<dbReference type="Pfam" id="PF20431">
    <property type="entry name" value="E_motif"/>
    <property type="match status" value="1"/>
</dbReference>
<protein>
    <submittedName>
        <fullName evidence="3">Uncharacterized protein</fullName>
    </submittedName>
</protein>
<dbReference type="FunFam" id="1.25.40.10:FF:000184">
    <property type="entry name" value="Pentatricopeptide repeat-containing protein, chloroplastic"/>
    <property type="match status" value="1"/>
</dbReference>
<dbReference type="AlphaFoldDB" id="A0A7I8KGB0"/>
<proteinExistence type="predicted"/>
<reference evidence="3" key="1">
    <citation type="submission" date="2020-02" db="EMBL/GenBank/DDBJ databases">
        <authorList>
            <person name="Scholz U."/>
            <person name="Mascher M."/>
            <person name="Fiebig A."/>
        </authorList>
    </citation>
    <scope>NUCLEOTIDE SEQUENCE</scope>
</reference>
<feature type="repeat" description="PPR" evidence="2">
    <location>
        <begin position="83"/>
        <end position="117"/>
    </location>
</feature>
<dbReference type="GO" id="GO:0003723">
    <property type="term" value="F:RNA binding"/>
    <property type="evidence" value="ECO:0007669"/>
    <property type="project" value="InterPro"/>
</dbReference>
<dbReference type="PANTHER" id="PTHR47926">
    <property type="entry name" value="PENTATRICOPEPTIDE REPEAT-CONTAINING PROTEIN"/>
    <property type="match status" value="1"/>
</dbReference>
<dbReference type="FunFam" id="1.25.40.10:FF:000442">
    <property type="entry name" value="Pentatricopeptide repeat-containing protein At3g49710"/>
    <property type="match status" value="1"/>
</dbReference>
<dbReference type="InterPro" id="IPR046960">
    <property type="entry name" value="PPR_At4g14850-like_plant"/>
</dbReference>
<dbReference type="Proteomes" id="UP000663760">
    <property type="component" value="Chromosome 5"/>
</dbReference>
<evidence type="ECO:0000313" key="3">
    <source>
        <dbReference type="EMBL" id="CAA7396733.1"/>
    </source>
</evidence>
<dbReference type="FunFam" id="1.25.40.10:FF:000073">
    <property type="entry name" value="Pentatricopeptide repeat-containing protein chloroplastic"/>
    <property type="match status" value="1"/>
</dbReference>
<evidence type="ECO:0000256" key="2">
    <source>
        <dbReference type="PROSITE-ProRule" id="PRU00708"/>
    </source>
</evidence>
<dbReference type="EMBL" id="LR746268">
    <property type="protein sequence ID" value="CAA7396733.1"/>
    <property type="molecule type" value="Genomic_DNA"/>
</dbReference>
<dbReference type="Pfam" id="PF13041">
    <property type="entry name" value="PPR_2"/>
    <property type="match status" value="3"/>
</dbReference>
<feature type="repeat" description="PPR" evidence="2">
    <location>
        <begin position="184"/>
        <end position="214"/>
    </location>
</feature>
<dbReference type="Pfam" id="PF01535">
    <property type="entry name" value="PPR"/>
    <property type="match status" value="6"/>
</dbReference>
<sequence length="677" mass="75071">MARRFCAPAGLLLPFDSSTVFANLLRSCTEFDSLHGVRRVHALLLQTEFSTETFILNRLVDSYARCGSVDDARKLFDRVPHRNVFSWNAMISAYARMGCLEEAEKLFGEMPARDQCSWNSMVSGLAQHGLLEEALVCFSGMHADDFVLNAYSFSSALSACGGLKDCATGMQIHASISKSPLVFDVFMGSALVDMYAKCGKPPEARRVFDSMPDRNVVSWNSLITCYEQNGPVNEALEMFRRMMECEVEPDEVTFASVASACATLLAIREGLQIHSRTVKNEKLRGDLVLGNALVDMYAKCGRVREARYMFDGMAVRNVISVTSMLSGYARSASVEAARSMFTRMTERNIVAWNALIAGYTQNEENEEALKLFRQLKREAFWPTPYTLGNILSACANLANLPLGQQSHAHVLKHGFGSEPAPESITFVGNSLIDLYFKCGAPAEAMRVFATMPARDRVSWNAMIVGLAQNGRAEQALALFSDMAGGGEKPDHVTMIGVLCACSHAGLVEEGKRCFMSMSEQHGLSPARDHYTCMVDLLGRAGRLREAAALVAEMPMEPDSVLLGSLLAACRTHGEVDLGEWAAMRLLELDKGSSGPYVLLSNMYTEVGRWEDALRVRKMMKRRGVAKQPGCSWIGMEEGKVHVFMARDRGHPRRKEIYRVLKALRLHMRIIDPYSDER</sequence>
<feature type="repeat" description="PPR" evidence="2">
    <location>
        <begin position="592"/>
        <end position="626"/>
    </location>
</feature>
<dbReference type="InterPro" id="IPR002885">
    <property type="entry name" value="PPR_rpt"/>
</dbReference>
<keyword evidence="1" id="KW-0677">Repeat</keyword>
<feature type="repeat" description="PPR" evidence="2">
    <location>
        <begin position="286"/>
        <end position="320"/>
    </location>
</feature>
<dbReference type="PANTHER" id="PTHR47926:SF433">
    <property type="entry name" value="PENTATRICOPEPTIDE REPEAT-CONTAINING PROTEIN"/>
    <property type="match status" value="1"/>
</dbReference>
<organism evidence="3 4">
    <name type="scientific">Spirodela intermedia</name>
    <name type="common">Intermediate duckweed</name>
    <dbReference type="NCBI Taxonomy" id="51605"/>
    <lineage>
        <taxon>Eukaryota</taxon>
        <taxon>Viridiplantae</taxon>
        <taxon>Streptophyta</taxon>
        <taxon>Embryophyta</taxon>
        <taxon>Tracheophyta</taxon>
        <taxon>Spermatophyta</taxon>
        <taxon>Magnoliopsida</taxon>
        <taxon>Liliopsida</taxon>
        <taxon>Araceae</taxon>
        <taxon>Lemnoideae</taxon>
        <taxon>Spirodela</taxon>
    </lineage>
</organism>
<feature type="repeat" description="PPR" evidence="2">
    <location>
        <begin position="455"/>
        <end position="489"/>
    </location>
</feature>
<dbReference type="FunFam" id="1.25.40.10:FF:001181">
    <property type="entry name" value="PPR containing plant-like protein"/>
    <property type="match status" value="1"/>
</dbReference>
<dbReference type="OrthoDB" id="1886324at2759"/>
<dbReference type="InterPro" id="IPR011990">
    <property type="entry name" value="TPR-like_helical_dom_sf"/>
</dbReference>
<gene>
    <name evidence="3" type="ORF">SI8410_05007396</name>
</gene>
<dbReference type="Gene3D" id="1.25.40.10">
    <property type="entry name" value="Tetratricopeptide repeat domain"/>
    <property type="match status" value="5"/>
</dbReference>
<feature type="repeat" description="PPR" evidence="2">
    <location>
        <begin position="215"/>
        <end position="249"/>
    </location>
</feature>
<dbReference type="SUPFAM" id="SSF48452">
    <property type="entry name" value="TPR-like"/>
    <property type="match status" value="1"/>
</dbReference>
<keyword evidence="4" id="KW-1185">Reference proteome</keyword>
<evidence type="ECO:0000313" key="4">
    <source>
        <dbReference type="Proteomes" id="UP000663760"/>
    </source>
</evidence>
<feature type="repeat" description="PPR" evidence="2">
    <location>
        <begin position="348"/>
        <end position="382"/>
    </location>
</feature>
<evidence type="ECO:0000256" key="1">
    <source>
        <dbReference type="ARBA" id="ARBA00022737"/>
    </source>
</evidence>
<dbReference type="GO" id="GO:0009451">
    <property type="term" value="P:RNA modification"/>
    <property type="evidence" value="ECO:0007669"/>
    <property type="project" value="InterPro"/>
</dbReference>